<evidence type="ECO:0000313" key="2">
    <source>
        <dbReference type="Proteomes" id="UP001180481"/>
    </source>
</evidence>
<organism evidence="1 2">
    <name type="scientific">Flavobacterium nakdongensis</name>
    <dbReference type="NCBI Taxonomy" id="3073563"/>
    <lineage>
        <taxon>Bacteria</taxon>
        <taxon>Pseudomonadati</taxon>
        <taxon>Bacteroidota</taxon>
        <taxon>Flavobacteriia</taxon>
        <taxon>Flavobacteriales</taxon>
        <taxon>Flavobacteriaceae</taxon>
        <taxon>Flavobacterium</taxon>
    </lineage>
</organism>
<reference evidence="1" key="1">
    <citation type="submission" date="2023-09" db="EMBL/GenBank/DDBJ databases">
        <title>Flavobacterium sp. 20NA77.7 isolated from freshwater.</title>
        <authorList>
            <person name="Le V."/>
            <person name="Ko S.-R."/>
            <person name="Ahn C.-Y."/>
            <person name="Oh H.-M."/>
        </authorList>
    </citation>
    <scope>NUCLEOTIDE SEQUENCE</scope>
    <source>
        <strain evidence="1">20NA77.7</strain>
    </source>
</reference>
<evidence type="ECO:0008006" key="3">
    <source>
        <dbReference type="Google" id="ProtNLM"/>
    </source>
</evidence>
<proteinExistence type="predicted"/>
<dbReference type="Proteomes" id="UP001180481">
    <property type="component" value="Chromosome"/>
</dbReference>
<gene>
    <name evidence="1" type="ORF">RF683_05050</name>
</gene>
<accession>A0ABY9RD94</accession>
<keyword evidence="2" id="KW-1185">Reference proteome</keyword>
<sequence>MKKLLFILGIVLLSSFISYNKKSFEVKIEIVRNKVQLTPSSGFNFSLMAFTKKSVYLNESGMIDLKNSEEVKNSDFIFKLTKKKNTILLEGIKNTNWKDIAFKKDAIINESGIK</sequence>
<protein>
    <recommendedName>
        <fullName evidence="3">Auto-transporter adhesin head GIN domain-containing protein</fullName>
    </recommendedName>
</protein>
<dbReference type="EMBL" id="CP133721">
    <property type="protein sequence ID" value="WMW78814.1"/>
    <property type="molecule type" value="Genomic_DNA"/>
</dbReference>
<evidence type="ECO:0000313" key="1">
    <source>
        <dbReference type="EMBL" id="WMW78814.1"/>
    </source>
</evidence>
<dbReference type="RefSeq" id="WP_309533105.1">
    <property type="nucleotide sequence ID" value="NZ_CP133721.1"/>
</dbReference>
<name>A0ABY9RD94_9FLAO</name>